<sequence length="422" mass="45156">MSATSRFNKPRFTALRALLLAAFLIVSILPGSFAVRTANAADACTGVAAWSASAVYTAGQKAVYASTLYEAKWWTTNERPDQAGQWGAWKSLGACSSTPTPTPTPGVPSGKITGAYVADWHFPNVSTVPAQKLTHVFYAFADAVNNGVSGGDASKLAQLTTLRSKNPNLKVLVSVGGWDRSQGFASAASTDANRTAFANSALSYIRANKLDGIDIDWEYPTASDKQNYTLFIQKLRSVLDAGSAADGRGANKYQLTAAVGASDYGLGNIDIAAVHPSFDFLNVMTYDMQAGSGTHHTALYNSSRANYSVDSAVKLLKSKGLPTSKLVIGGAFYSHGTADYTYDQLKASYINKNGWTRQWDDTAKAPYLTNSSGGFLTYDDTQSLTEKVKYLKANSLAGIMFWEYGQNMDGELLNAIDAALKS</sequence>
<dbReference type="Gene3D" id="2.10.10.20">
    <property type="entry name" value="Carbohydrate-binding module superfamily 5/12"/>
    <property type="match status" value="1"/>
</dbReference>
<dbReference type="EC" id="3.2.1.14" evidence="2"/>
<dbReference type="RefSeq" id="WP_168908243.1">
    <property type="nucleotide sequence ID" value="NZ_CP051428.1"/>
</dbReference>
<dbReference type="InterPro" id="IPR011583">
    <property type="entry name" value="Chitinase_II/V-like_cat"/>
</dbReference>
<dbReference type="GO" id="GO:0008061">
    <property type="term" value="F:chitin binding"/>
    <property type="evidence" value="ECO:0007669"/>
    <property type="project" value="InterPro"/>
</dbReference>
<evidence type="ECO:0000256" key="6">
    <source>
        <dbReference type="ARBA" id="ARBA00023295"/>
    </source>
</evidence>
<dbReference type="SUPFAM" id="SSF51055">
    <property type="entry name" value="Carbohydrate binding domain"/>
    <property type="match status" value="1"/>
</dbReference>
<dbReference type="KEGG" id="palr:HGI30_14715"/>
<dbReference type="Proteomes" id="UP000502136">
    <property type="component" value="Chromosome"/>
</dbReference>
<dbReference type="GO" id="GO:0000272">
    <property type="term" value="P:polysaccharide catabolic process"/>
    <property type="evidence" value="ECO:0007669"/>
    <property type="project" value="UniProtKB-KW"/>
</dbReference>
<evidence type="ECO:0000259" key="10">
    <source>
        <dbReference type="PROSITE" id="PS51910"/>
    </source>
</evidence>
<evidence type="ECO:0000256" key="9">
    <source>
        <dbReference type="RuleBase" id="RU004453"/>
    </source>
</evidence>
<dbReference type="Pfam" id="PF00704">
    <property type="entry name" value="Glyco_hydro_18"/>
    <property type="match status" value="1"/>
</dbReference>
<proteinExistence type="inferred from homology"/>
<name>A0A6H2GZ49_9BACL</name>
<dbReference type="InterPro" id="IPR001579">
    <property type="entry name" value="Glyco_hydro_18_chit_AS"/>
</dbReference>
<dbReference type="GO" id="GO:0006032">
    <property type="term" value="P:chitin catabolic process"/>
    <property type="evidence" value="ECO:0007669"/>
    <property type="project" value="UniProtKB-KW"/>
</dbReference>
<dbReference type="InterPro" id="IPR017853">
    <property type="entry name" value="GH"/>
</dbReference>
<dbReference type="InterPro" id="IPR001223">
    <property type="entry name" value="Glyco_hydro18_cat"/>
</dbReference>
<evidence type="ECO:0000256" key="5">
    <source>
        <dbReference type="ARBA" id="ARBA00023277"/>
    </source>
</evidence>
<comment type="catalytic activity">
    <reaction evidence="1">
        <text>Random endo-hydrolysis of N-acetyl-beta-D-glucosaminide (1-&gt;4)-beta-linkages in chitin and chitodextrins.</text>
        <dbReference type="EC" id="3.2.1.14"/>
    </reaction>
</comment>
<comment type="similarity">
    <text evidence="9">Belongs to the glycosyl hydrolase 18 family.</text>
</comment>
<dbReference type="PROSITE" id="PS51910">
    <property type="entry name" value="GH18_2"/>
    <property type="match status" value="1"/>
</dbReference>
<reference evidence="11 12" key="1">
    <citation type="submission" date="2020-04" db="EMBL/GenBank/DDBJ databases">
        <title>Novel Paenibacillus strain UniB2 isolated from commercial digestive syrup.</title>
        <authorList>
            <person name="Thorat V."/>
            <person name="Kirdat K."/>
            <person name="Tiwarekar B."/>
            <person name="Yadav A."/>
        </authorList>
    </citation>
    <scope>NUCLEOTIDE SEQUENCE [LARGE SCALE GENOMIC DNA]</scope>
    <source>
        <strain evidence="11 12">UniB2</strain>
    </source>
</reference>
<keyword evidence="7" id="KW-0624">Polysaccharide degradation</keyword>
<keyword evidence="4" id="KW-0146">Chitin degradation</keyword>
<dbReference type="EMBL" id="CP051428">
    <property type="protein sequence ID" value="QJC52690.1"/>
    <property type="molecule type" value="Genomic_DNA"/>
</dbReference>
<evidence type="ECO:0000313" key="11">
    <source>
        <dbReference type="EMBL" id="QJC52690.1"/>
    </source>
</evidence>
<dbReference type="GO" id="GO:0008843">
    <property type="term" value="F:endochitinase activity"/>
    <property type="evidence" value="ECO:0007669"/>
    <property type="project" value="UniProtKB-EC"/>
</dbReference>
<dbReference type="InterPro" id="IPR036573">
    <property type="entry name" value="CBM_sf_5/12"/>
</dbReference>
<dbReference type="InterPro" id="IPR003610">
    <property type="entry name" value="CBM5/12"/>
</dbReference>
<evidence type="ECO:0000256" key="3">
    <source>
        <dbReference type="ARBA" id="ARBA00022801"/>
    </source>
</evidence>
<dbReference type="SUPFAM" id="SSF54556">
    <property type="entry name" value="Chitinase insertion domain"/>
    <property type="match status" value="1"/>
</dbReference>
<dbReference type="GO" id="GO:0005576">
    <property type="term" value="C:extracellular region"/>
    <property type="evidence" value="ECO:0007669"/>
    <property type="project" value="InterPro"/>
</dbReference>
<dbReference type="InterPro" id="IPR029070">
    <property type="entry name" value="Chitinase_insertion_sf"/>
</dbReference>
<dbReference type="PANTHER" id="PTHR11177:SF317">
    <property type="entry name" value="CHITINASE 12-RELATED"/>
    <property type="match status" value="1"/>
</dbReference>
<dbReference type="AlphaFoldDB" id="A0A6H2GZ49"/>
<dbReference type="SMART" id="SM00495">
    <property type="entry name" value="ChtBD3"/>
    <property type="match status" value="1"/>
</dbReference>
<dbReference type="CDD" id="cd12215">
    <property type="entry name" value="ChiC_BD"/>
    <property type="match status" value="1"/>
</dbReference>
<dbReference type="GO" id="GO:0030246">
    <property type="term" value="F:carbohydrate binding"/>
    <property type="evidence" value="ECO:0007669"/>
    <property type="project" value="InterPro"/>
</dbReference>
<dbReference type="CDD" id="cd06548">
    <property type="entry name" value="GH18_chitinase"/>
    <property type="match status" value="1"/>
</dbReference>
<dbReference type="SMART" id="SM00636">
    <property type="entry name" value="Glyco_18"/>
    <property type="match status" value="1"/>
</dbReference>
<evidence type="ECO:0000256" key="1">
    <source>
        <dbReference type="ARBA" id="ARBA00000822"/>
    </source>
</evidence>
<organism evidence="11 12">
    <name type="scientific">Paenibacillus albicereus</name>
    <dbReference type="NCBI Taxonomy" id="2726185"/>
    <lineage>
        <taxon>Bacteria</taxon>
        <taxon>Bacillati</taxon>
        <taxon>Bacillota</taxon>
        <taxon>Bacilli</taxon>
        <taxon>Bacillales</taxon>
        <taxon>Paenibacillaceae</taxon>
        <taxon>Paenibacillus</taxon>
    </lineage>
</organism>
<dbReference type="InterPro" id="IPR050314">
    <property type="entry name" value="Glycosyl_Hydrlase_18"/>
</dbReference>
<evidence type="ECO:0000256" key="8">
    <source>
        <dbReference type="RuleBase" id="RU000489"/>
    </source>
</evidence>
<keyword evidence="6 8" id="KW-0326">Glycosidase</keyword>
<dbReference type="PROSITE" id="PS01095">
    <property type="entry name" value="GH18_1"/>
    <property type="match status" value="1"/>
</dbReference>
<gene>
    <name evidence="11" type="ORF">HGI30_14715</name>
</gene>
<dbReference type="SUPFAM" id="SSF51445">
    <property type="entry name" value="(Trans)glycosidases"/>
    <property type="match status" value="1"/>
</dbReference>
<evidence type="ECO:0000256" key="7">
    <source>
        <dbReference type="ARBA" id="ARBA00023326"/>
    </source>
</evidence>
<feature type="domain" description="GH18" evidence="10">
    <location>
        <begin position="111"/>
        <end position="422"/>
    </location>
</feature>
<keyword evidence="3 8" id="KW-0378">Hydrolase</keyword>
<evidence type="ECO:0000313" key="12">
    <source>
        <dbReference type="Proteomes" id="UP000502136"/>
    </source>
</evidence>
<evidence type="ECO:0000256" key="4">
    <source>
        <dbReference type="ARBA" id="ARBA00023024"/>
    </source>
</evidence>
<keyword evidence="12" id="KW-1185">Reference proteome</keyword>
<evidence type="ECO:0000256" key="2">
    <source>
        <dbReference type="ARBA" id="ARBA00012729"/>
    </source>
</evidence>
<accession>A0A6H2GZ49</accession>
<keyword evidence="5" id="KW-0119">Carbohydrate metabolism</keyword>
<protein>
    <recommendedName>
        <fullName evidence="2">chitinase</fullName>
        <ecNumber evidence="2">3.2.1.14</ecNumber>
    </recommendedName>
</protein>
<dbReference type="Gene3D" id="3.20.20.80">
    <property type="entry name" value="Glycosidases"/>
    <property type="match status" value="2"/>
</dbReference>
<dbReference type="PANTHER" id="PTHR11177">
    <property type="entry name" value="CHITINASE"/>
    <property type="match status" value="1"/>
</dbReference>